<organism evidence="1 2">
    <name type="scientific">Corynespora cassiicola Philippines</name>
    <dbReference type="NCBI Taxonomy" id="1448308"/>
    <lineage>
        <taxon>Eukaryota</taxon>
        <taxon>Fungi</taxon>
        <taxon>Dikarya</taxon>
        <taxon>Ascomycota</taxon>
        <taxon>Pezizomycotina</taxon>
        <taxon>Dothideomycetes</taxon>
        <taxon>Pleosporomycetidae</taxon>
        <taxon>Pleosporales</taxon>
        <taxon>Corynesporascaceae</taxon>
        <taxon>Corynespora</taxon>
    </lineage>
</organism>
<reference evidence="1 2" key="1">
    <citation type="journal article" date="2018" name="Front. Microbiol.">
        <title>Genome-Wide Analysis of Corynespora cassiicola Leaf Fall Disease Putative Effectors.</title>
        <authorList>
            <person name="Lopez D."/>
            <person name="Ribeiro S."/>
            <person name="Label P."/>
            <person name="Fumanal B."/>
            <person name="Venisse J.S."/>
            <person name="Kohler A."/>
            <person name="de Oliveira R.R."/>
            <person name="Labutti K."/>
            <person name="Lipzen A."/>
            <person name="Lail K."/>
            <person name="Bauer D."/>
            <person name="Ohm R.A."/>
            <person name="Barry K.W."/>
            <person name="Spatafora J."/>
            <person name="Grigoriev I.V."/>
            <person name="Martin F.M."/>
            <person name="Pujade-Renaud V."/>
        </authorList>
    </citation>
    <scope>NUCLEOTIDE SEQUENCE [LARGE SCALE GENOMIC DNA]</scope>
    <source>
        <strain evidence="1 2">Philippines</strain>
    </source>
</reference>
<dbReference type="PANTHER" id="PTHR38797:SF6">
    <property type="match status" value="1"/>
</dbReference>
<name>A0A2T2N904_CORCC</name>
<sequence length="307" mass="35726">MSQRQMIQREIRAKELKTTRQDRIDERQNRRDSLDEELETLPAFGIISKLIKAPHIPIKDVVKEIVGLGDDAPYDTARSIIEIAQRTPPEEQRRLVAFLHELQQVTVIDENTGKPKRNDGDGEHGEIIWTELPTFGYTWADEWQELSPDASNTPQERARVENFECFISQLSAAPGRPWDDLLSYASSAIYGAFGPWYHSPKTGLREFDRPNPCNHQDTVRVAALWMIHASDRIWDKIQRLESGDWMLREWDQCGWSRMEWCRWKNSLEESQVKLRNRATRELIVEALSQMKRSESIEAGRLSRKQTA</sequence>
<dbReference type="InterPro" id="IPR053204">
    <property type="entry name" value="Oxopyrrolidines_Biosynth-assoc"/>
</dbReference>
<gene>
    <name evidence="1" type="ORF">BS50DRAFT_651742</name>
</gene>
<evidence type="ECO:0000313" key="1">
    <source>
        <dbReference type="EMBL" id="PSN61518.1"/>
    </source>
</evidence>
<dbReference type="InterPro" id="IPR022085">
    <property type="entry name" value="OpdG"/>
</dbReference>
<dbReference type="AlphaFoldDB" id="A0A2T2N904"/>
<accession>A0A2T2N904</accession>
<keyword evidence="2" id="KW-1185">Reference proteome</keyword>
<proteinExistence type="predicted"/>
<protein>
    <submittedName>
        <fullName evidence="1">Uncharacterized protein</fullName>
    </submittedName>
</protein>
<evidence type="ECO:0000313" key="2">
    <source>
        <dbReference type="Proteomes" id="UP000240883"/>
    </source>
</evidence>
<dbReference type="OrthoDB" id="3350591at2759"/>
<dbReference type="Proteomes" id="UP000240883">
    <property type="component" value="Unassembled WGS sequence"/>
</dbReference>
<dbReference type="PANTHER" id="PTHR38797">
    <property type="entry name" value="NUCLEAR PORE COMPLEX PROTEIN NUP85-RELATED"/>
    <property type="match status" value="1"/>
</dbReference>
<dbReference type="Pfam" id="PF12311">
    <property type="entry name" value="DUF3632"/>
    <property type="match status" value="1"/>
</dbReference>
<dbReference type="EMBL" id="KZ678144">
    <property type="protein sequence ID" value="PSN61518.1"/>
    <property type="molecule type" value="Genomic_DNA"/>
</dbReference>
<dbReference type="STRING" id="1448308.A0A2T2N904"/>